<dbReference type="STRING" id="754436.JCM19237_2747"/>
<protein>
    <submittedName>
        <fullName evidence="2">Cellulose synthase</fullName>
        <ecNumber evidence="2">2.4.1.12</ecNumber>
    </submittedName>
</protein>
<keyword evidence="1" id="KW-0812">Transmembrane</keyword>
<keyword evidence="1" id="KW-1133">Transmembrane helix</keyword>
<comment type="caution">
    <text evidence="2">The sequence shown here is derived from an EMBL/GenBank/DDBJ whole genome shotgun (WGS) entry which is preliminary data.</text>
</comment>
<gene>
    <name evidence="2" type="ORF">JCM19237_2747</name>
</gene>
<feature type="transmembrane region" description="Helical" evidence="1">
    <location>
        <begin position="12"/>
        <end position="40"/>
    </location>
</feature>
<accession>A0A090QTZ5</accession>
<dbReference type="Proteomes" id="UP000029227">
    <property type="component" value="Unassembled WGS sequence"/>
</dbReference>
<evidence type="ECO:0000256" key="1">
    <source>
        <dbReference type="SAM" id="Phobius"/>
    </source>
</evidence>
<dbReference type="GO" id="GO:0016760">
    <property type="term" value="F:cellulose synthase (UDP-forming) activity"/>
    <property type="evidence" value="ECO:0007669"/>
    <property type="project" value="UniProtKB-EC"/>
</dbReference>
<evidence type="ECO:0000313" key="3">
    <source>
        <dbReference type="Proteomes" id="UP000029227"/>
    </source>
</evidence>
<sequence length="61" mass="6957">MGQLLLRRVWELFNGGLIFNSFWTLNNMMAMWGMIAAAYWSPPPAADTEEESGTEELKYGI</sequence>
<dbReference type="AlphaFoldDB" id="A0A090QTZ5"/>
<evidence type="ECO:0000313" key="2">
    <source>
        <dbReference type="EMBL" id="GAL06650.1"/>
    </source>
</evidence>
<keyword evidence="1" id="KW-0472">Membrane</keyword>
<keyword evidence="2" id="KW-0808">Transferase</keyword>
<reference evidence="2 3" key="1">
    <citation type="journal article" date="2014" name="Genome Announc.">
        <title>Draft Genome Sequences of Two Vibrionaceae Species, Vibrio ponticus C121 and Photobacterium aphoticum C119, Isolated as Coral Reef Microbiota.</title>
        <authorList>
            <person name="Al-saari N."/>
            <person name="Meirelles P.M."/>
            <person name="Mino S."/>
            <person name="Suda W."/>
            <person name="Oshima K."/>
            <person name="Hattori M."/>
            <person name="Ohkuma M."/>
            <person name="Thompson F.L."/>
            <person name="Gomez-Gil B."/>
            <person name="Sawabe T."/>
            <person name="Sawabe T."/>
        </authorList>
    </citation>
    <scope>NUCLEOTIDE SEQUENCE [LARGE SCALE GENOMIC DNA]</scope>
    <source>
        <strain evidence="2 3">JCM 19237</strain>
    </source>
</reference>
<dbReference type="eggNOG" id="COG1215">
    <property type="taxonomic scope" value="Bacteria"/>
</dbReference>
<dbReference type="EMBL" id="BBMN01000012">
    <property type="protein sequence ID" value="GAL06650.1"/>
    <property type="molecule type" value="Genomic_DNA"/>
</dbReference>
<name>A0A090QTZ5_9GAMM</name>
<dbReference type="EC" id="2.4.1.12" evidence="2"/>
<proteinExistence type="predicted"/>
<organism evidence="2 3">
    <name type="scientific">Photobacterium aphoticum</name>
    <dbReference type="NCBI Taxonomy" id="754436"/>
    <lineage>
        <taxon>Bacteria</taxon>
        <taxon>Pseudomonadati</taxon>
        <taxon>Pseudomonadota</taxon>
        <taxon>Gammaproteobacteria</taxon>
        <taxon>Vibrionales</taxon>
        <taxon>Vibrionaceae</taxon>
        <taxon>Photobacterium</taxon>
    </lineage>
</organism>
<keyword evidence="2" id="KW-0328">Glycosyltransferase</keyword>